<comment type="similarity">
    <text evidence="2 3">Belongs to the peptidase S26 family.</text>
</comment>
<evidence type="ECO:0000256" key="3">
    <source>
        <dbReference type="RuleBase" id="RU362042"/>
    </source>
</evidence>
<dbReference type="InterPro" id="IPR036286">
    <property type="entry name" value="LexA/Signal_pep-like_sf"/>
</dbReference>
<dbReference type="InterPro" id="IPR019533">
    <property type="entry name" value="Peptidase_S26"/>
</dbReference>
<evidence type="ECO:0000259" key="4">
    <source>
        <dbReference type="Pfam" id="PF10502"/>
    </source>
</evidence>
<dbReference type="EC" id="3.4.21.89" evidence="3"/>
<dbReference type="NCBIfam" id="TIGR02227">
    <property type="entry name" value="sigpep_I_bact"/>
    <property type="match status" value="1"/>
</dbReference>
<organism evidence="5 6">
    <name type="scientific">Cohnella abietis</name>
    <dbReference type="NCBI Taxonomy" id="2507935"/>
    <lineage>
        <taxon>Bacteria</taxon>
        <taxon>Bacillati</taxon>
        <taxon>Bacillota</taxon>
        <taxon>Bacilli</taxon>
        <taxon>Bacillales</taxon>
        <taxon>Paenibacillaceae</taxon>
        <taxon>Cohnella</taxon>
    </lineage>
</organism>
<evidence type="ECO:0000313" key="5">
    <source>
        <dbReference type="EMBL" id="BBI34185.1"/>
    </source>
</evidence>
<dbReference type="PANTHER" id="PTHR43390">
    <property type="entry name" value="SIGNAL PEPTIDASE I"/>
    <property type="match status" value="1"/>
</dbReference>
<dbReference type="Gene3D" id="2.10.109.10">
    <property type="entry name" value="Umud Fragment, subunit A"/>
    <property type="match status" value="1"/>
</dbReference>
<sequence>MKKYVVAFITLAALLILSGCKDEPVMKDEFTVYDLPVIKKITDNQFIHKIDDDSMAISMQYGIGSRLVVDASYYLNHEVARGDFICYTITANQEGTDQVSQQEYAVARVIALPGEALRITKGQIYINDRKLDTFYGNGAVATDRKFLSEFDIDLVIPPKQYYVMGDVWWRSFNNSINNGPLSHDQIMGKVVGWMPKAERTDLTTVNYNEEIWTALNSKKSNKAKINDIFTQINHIDWKRYLATYPDNPTQLLDFIFANISLVDGTGTAQIMKATTNLDGALTESFSAIVGELFITHKQRTIKSLSGIENKYIYAVAPLIAYYCSNHNINQIIDETRVLLESDTMDIVDKSTIKLLLPELEKYATENEAELIGDKEMDQAIQEAAVFLKLLKARDAEGLLKLLSNTNSYVTQLKQAKEIIKGFEKNFDLATLEEKIDLSENGTRPEHGQYVFRITDNGNNAQQLEKHRETQILVIIYDSSGHLKIDNSFVTYFPFSESMAQEYLKLIKANKAQELAAFLNSDDLEVPIEVAEKTIKKYKESMDLDSASVHYESWFTYIIKDSKKVKHQINIIFGDGLMGIRDEYVPDFPQ</sequence>
<evidence type="ECO:0000256" key="2">
    <source>
        <dbReference type="ARBA" id="ARBA00009370"/>
    </source>
</evidence>
<dbReference type="KEGG" id="cohn:KCTCHS21_35840"/>
<keyword evidence="6" id="KW-1185">Reference proteome</keyword>
<dbReference type="Pfam" id="PF10502">
    <property type="entry name" value="Peptidase_S26"/>
    <property type="match status" value="1"/>
</dbReference>
<dbReference type="GO" id="GO:0005886">
    <property type="term" value="C:plasma membrane"/>
    <property type="evidence" value="ECO:0007669"/>
    <property type="project" value="UniProtKB-SubCell"/>
</dbReference>
<dbReference type="AlphaFoldDB" id="A0A3T1D805"/>
<dbReference type="GO" id="GO:0006465">
    <property type="term" value="P:signal peptide processing"/>
    <property type="evidence" value="ECO:0007669"/>
    <property type="project" value="InterPro"/>
</dbReference>
<name>A0A3T1D805_9BACL</name>
<dbReference type="GO" id="GO:0009003">
    <property type="term" value="F:signal peptidase activity"/>
    <property type="evidence" value="ECO:0007669"/>
    <property type="project" value="UniProtKB-EC"/>
</dbReference>
<evidence type="ECO:0000313" key="6">
    <source>
        <dbReference type="Proteomes" id="UP000289856"/>
    </source>
</evidence>
<dbReference type="SUPFAM" id="SSF51306">
    <property type="entry name" value="LexA/Signal peptidase"/>
    <property type="match status" value="1"/>
</dbReference>
<dbReference type="PROSITE" id="PS51257">
    <property type="entry name" value="PROKAR_LIPOPROTEIN"/>
    <property type="match status" value="1"/>
</dbReference>
<evidence type="ECO:0000256" key="1">
    <source>
        <dbReference type="ARBA" id="ARBA00004401"/>
    </source>
</evidence>
<keyword evidence="3" id="KW-0378">Hydrolase</keyword>
<feature type="domain" description="Peptidase S26" evidence="4">
    <location>
        <begin position="50"/>
        <end position="191"/>
    </location>
</feature>
<protein>
    <recommendedName>
        <fullName evidence="3">Signal peptidase I</fullName>
        <ecNumber evidence="3">3.4.21.89</ecNumber>
    </recommendedName>
</protein>
<dbReference type="GO" id="GO:0004252">
    <property type="term" value="F:serine-type endopeptidase activity"/>
    <property type="evidence" value="ECO:0007669"/>
    <property type="project" value="InterPro"/>
</dbReference>
<comment type="subcellular location">
    <subcellularLocation>
        <location evidence="1">Cell membrane</location>
        <topology evidence="1">Single-pass type II membrane protein</topology>
    </subcellularLocation>
    <subcellularLocation>
        <location evidence="3">Membrane</location>
        <topology evidence="3">Single-pass type II membrane protein</topology>
    </subcellularLocation>
</comment>
<reference evidence="5 6" key="1">
    <citation type="submission" date="2019-01" db="EMBL/GenBank/DDBJ databases">
        <title>Complete genome sequence of Cohnella hallensis HS21 isolated from Korean fir (Abies koreana) rhizospheric soil.</title>
        <authorList>
            <person name="Jiang L."/>
            <person name="Kang S.W."/>
            <person name="Kim S."/>
            <person name="Jung J."/>
            <person name="Kim C.Y."/>
            <person name="Kim D.H."/>
            <person name="Kim S.W."/>
            <person name="Lee J."/>
        </authorList>
    </citation>
    <scope>NUCLEOTIDE SEQUENCE [LARGE SCALE GENOMIC DNA]</scope>
    <source>
        <strain evidence="5 6">HS21</strain>
    </source>
</reference>
<gene>
    <name evidence="5" type="ORF">KCTCHS21_35840</name>
</gene>
<accession>A0A3T1D805</accession>
<dbReference type="EMBL" id="AP019400">
    <property type="protein sequence ID" value="BBI34185.1"/>
    <property type="molecule type" value="Genomic_DNA"/>
</dbReference>
<dbReference type="OrthoDB" id="2678875at2"/>
<dbReference type="InterPro" id="IPR000223">
    <property type="entry name" value="Pept_S26A_signal_pept_1"/>
</dbReference>
<keyword evidence="3" id="KW-0645">Protease</keyword>
<dbReference type="RefSeq" id="WP_130611114.1">
    <property type="nucleotide sequence ID" value="NZ_AP019400.1"/>
</dbReference>
<comment type="catalytic activity">
    <reaction evidence="3">
        <text>Cleavage of hydrophobic, N-terminal signal or leader sequences from secreted and periplasmic proteins.</text>
        <dbReference type="EC" id="3.4.21.89"/>
    </reaction>
</comment>
<dbReference type="Proteomes" id="UP000289856">
    <property type="component" value="Chromosome"/>
</dbReference>
<dbReference type="PANTHER" id="PTHR43390:SF1">
    <property type="entry name" value="CHLOROPLAST PROCESSING PEPTIDASE"/>
    <property type="match status" value="1"/>
</dbReference>
<proteinExistence type="inferred from homology"/>